<evidence type="ECO:0000313" key="5">
    <source>
        <dbReference type="Proteomes" id="UP000054821"/>
    </source>
</evidence>
<proteinExistence type="predicted"/>
<comment type="caution">
    <text evidence="4">The sequence shown here is derived from an EMBL/GenBank/DDBJ whole genome shotgun (WGS) entry which is preliminary data.</text>
</comment>
<dbReference type="AlphaFoldDB" id="A0A2P4ZHR0"/>
<keyword evidence="1" id="KW-0521">NADP</keyword>
<evidence type="ECO:0000256" key="2">
    <source>
        <dbReference type="ARBA" id="ARBA00023002"/>
    </source>
</evidence>
<reference evidence="4 5" key="1">
    <citation type="journal article" date="2016" name="Genome Announc.">
        <title>Draft Whole-Genome Sequence of Trichoderma gamsii T6085, a Promising Biocontrol Agent of Fusarium Head Blight on Wheat.</title>
        <authorList>
            <person name="Baroncelli R."/>
            <person name="Zapparata A."/>
            <person name="Piaggeschi G."/>
            <person name="Sarrocco S."/>
            <person name="Vannacci G."/>
        </authorList>
    </citation>
    <scope>NUCLEOTIDE SEQUENCE [LARGE SCALE GENOMIC DNA]</scope>
    <source>
        <strain evidence="4 5">T6085</strain>
    </source>
</reference>
<protein>
    <recommendedName>
        <fullName evidence="3">NmrA-like domain-containing protein</fullName>
    </recommendedName>
</protein>
<sequence length="343" mass="37317">MNIIDLNIITFFASFLNGYNITLCHSLSNLGTPADSMPSVHIALVGATGNLGPAILQALLAASFQTTVLTRVGSAHKVSVPAGSESLLKVQEVDYNSHDNLVSALETVDVVVSTLGFADLFSTQKKLIDASLKAKVSRFIPSEFGNDSANPLVRKLPLYGDKIKTQEYLEEKAAQNPGFSYTMCYNNSFLDWQLQIGFMVNLRDHSATLYDGGDVLFSATRLPTIGKAVVGVIQNLEATRNEHVYFHDIAITQNQLIDIAKRIDGKEWSTNVVSTAEVEEKSYEMLKSNDPKEVVNSALGFIARACWGAGYGGNFSEKLSNKLLGLSGMSIDDVEKLVREIIG</sequence>
<dbReference type="InterPro" id="IPR045312">
    <property type="entry name" value="PCBER-like"/>
</dbReference>
<dbReference type="PANTHER" id="PTHR47706">
    <property type="entry name" value="NMRA-LIKE FAMILY PROTEIN"/>
    <property type="match status" value="1"/>
</dbReference>
<dbReference type="SUPFAM" id="SSF51735">
    <property type="entry name" value="NAD(P)-binding Rossmann-fold domains"/>
    <property type="match status" value="1"/>
</dbReference>
<evidence type="ECO:0000313" key="4">
    <source>
        <dbReference type="EMBL" id="PON23821.1"/>
    </source>
</evidence>
<dbReference type="GO" id="GO:0016491">
    <property type="term" value="F:oxidoreductase activity"/>
    <property type="evidence" value="ECO:0007669"/>
    <property type="project" value="UniProtKB-KW"/>
</dbReference>
<dbReference type="CDD" id="cd05259">
    <property type="entry name" value="PCBER_SDR_a"/>
    <property type="match status" value="1"/>
</dbReference>
<dbReference type="RefSeq" id="XP_018655893.1">
    <property type="nucleotide sequence ID" value="XM_018810887.1"/>
</dbReference>
<keyword evidence="5" id="KW-1185">Reference proteome</keyword>
<dbReference type="GeneID" id="29990970"/>
<dbReference type="Gene3D" id="3.90.25.10">
    <property type="entry name" value="UDP-galactose 4-epimerase, domain 1"/>
    <property type="match status" value="1"/>
</dbReference>
<dbReference type="EMBL" id="JPDN02000027">
    <property type="protein sequence ID" value="PON23821.1"/>
    <property type="molecule type" value="Genomic_DNA"/>
</dbReference>
<dbReference type="PANTHER" id="PTHR47706:SF1">
    <property type="entry name" value="CIPA-LIKE, PUTATIVE (AFU_ORTHOLOGUE AFUA_1G12460)-RELATED"/>
    <property type="match status" value="1"/>
</dbReference>
<dbReference type="InterPro" id="IPR008030">
    <property type="entry name" value="NmrA-like"/>
</dbReference>
<dbReference type="Pfam" id="PF05368">
    <property type="entry name" value="NmrA"/>
    <property type="match status" value="1"/>
</dbReference>
<dbReference type="Gene3D" id="3.40.50.720">
    <property type="entry name" value="NAD(P)-binding Rossmann-like Domain"/>
    <property type="match status" value="1"/>
</dbReference>
<dbReference type="InterPro" id="IPR036291">
    <property type="entry name" value="NAD(P)-bd_dom_sf"/>
</dbReference>
<evidence type="ECO:0000256" key="1">
    <source>
        <dbReference type="ARBA" id="ARBA00022857"/>
    </source>
</evidence>
<keyword evidence="2" id="KW-0560">Oxidoreductase</keyword>
<dbReference type="STRING" id="398673.A0A2P4ZHR0"/>
<dbReference type="InterPro" id="IPR051609">
    <property type="entry name" value="NmrA/Isoflavone_reductase-like"/>
</dbReference>
<accession>A0A2P4ZHR0</accession>
<evidence type="ECO:0000259" key="3">
    <source>
        <dbReference type="Pfam" id="PF05368"/>
    </source>
</evidence>
<organism evidence="4 5">
    <name type="scientific">Trichoderma gamsii</name>
    <dbReference type="NCBI Taxonomy" id="398673"/>
    <lineage>
        <taxon>Eukaryota</taxon>
        <taxon>Fungi</taxon>
        <taxon>Dikarya</taxon>
        <taxon>Ascomycota</taxon>
        <taxon>Pezizomycotina</taxon>
        <taxon>Sordariomycetes</taxon>
        <taxon>Hypocreomycetidae</taxon>
        <taxon>Hypocreales</taxon>
        <taxon>Hypocreaceae</taxon>
        <taxon>Trichoderma</taxon>
    </lineage>
</organism>
<name>A0A2P4ZHR0_9HYPO</name>
<gene>
    <name evidence="4" type="ORF">TGAM01_v207468</name>
</gene>
<dbReference type="Proteomes" id="UP000054821">
    <property type="component" value="Unassembled WGS sequence"/>
</dbReference>
<feature type="domain" description="NmrA-like" evidence="3">
    <location>
        <begin position="41"/>
        <end position="278"/>
    </location>
</feature>